<reference evidence="1 2" key="1">
    <citation type="submission" date="2019-01" db="EMBL/GenBank/DDBJ databases">
        <title>Draft genome sequences of the type strains of six Macrococcus species.</title>
        <authorList>
            <person name="Mazhar S."/>
            <person name="Altermann E."/>
            <person name="Hill C."/>
            <person name="Mcauliffe O."/>
        </authorList>
    </citation>
    <scope>NUCLEOTIDE SEQUENCE [LARGE SCALE GENOMIC DNA]</scope>
    <source>
        <strain evidence="1 2">CCM4809</strain>
    </source>
</reference>
<name>A0A4R6BIF8_9STAP</name>
<evidence type="ECO:0000313" key="2">
    <source>
        <dbReference type="Proteomes" id="UP000295328"/>
    </source>
</evidence>
<dbReference type="Proteomes" id="UP000295328">
    <property type="component" value="Unassembled WGS sequence"/>
</dbReference>
<dbReference type="AlphaFoldDB" id="A0A4R6BIF8"/>
<accession>A0A4R6BIF8</accession>
<dbReference type="RefSeq" id="WP_133430143.1">
    <property type="nucleotide sequence ID" value="NZ_BMCC01000001.1"/>
</dbReference>
<proteinExistence type="predicted"/>
<dbReference type="EMBL" id="SCWE01000003">
    <property type="protein sequence ID" value="TDM01423.1"/>
    <property type="molecule type" value="Genomic_DNA"/>
</dbReference>
<protein>
    <submittedName>
        <fullName evidence="1">Uncharacterized protein</fullName>
    </submittedName>
</protein>
<sequence length="128" mass="14286">MNRVSRGVVFKNSFTKELYKVSRIKRIKRKPWAVMVNFKNNRELKLIKVTDLKRSVIWKEVMNPGDSEMIAPVKSSKDTMAGAAGEVKGNLNEAGIEIVKSAQSATQRLVNAAQSIRSMFRSGGKMNG</sequence>
<organism evidence="1 2">
    <name type="scientific">Macrococcus hajekii</name>
    <dbReference type="NCBI Taxonomy" id="198482"/>
    <lineage>
        <taxon>Bacteria</taxon>
        <taxon>Bacillati</taxon>
        <taxon>Bacillota</taxon>
        <taxon>Bacilli</taxon>
        <taxon>Bacillales</taxon>
        <taxon>Staphylococcaceae</taxon>
        <taxon>Macrococcus</taxon>
    </lineage>
</organism>
<evidence type="ECO:0000313" key="1">
    <source>
        <dbReference type="EMBL" id="TDM01423.1"/>
    </source>
</evidence>
<dbReference type="OrthoDB" id="10014740at2"/>
<keyword evidence="2" id="KW-1185">Reference proteome</keyword>
<comment type="caution">
    <text evidence="1">The sequence shown here is derived from an EMBL/GenBank/DDBJ whole genome shotgun (WGS) entry which is preliminary data.</text>
</comment>
<gene>
    <name evidence="1" type="ORF">ERX37_07940</name>
</gene>